<evidence type="ECO:0000313" key="2">
    <source>
        <dbReference type="EMBL" id="KAG0491443.1"/>
    </source>
</evidence>
<evidence type="ECO:0000256" key="1">
    <source>
        <dbReference type="SAM" id="MobiDB-lite"/>
    </source>
</evidence>
<reference evidence="4 5" key="1">
    <citation type="journal article" date="2020" name="Nat. Food">
        <title>A phased Vanilla planifolia genome enables genetic improvement of flavour and production.</title>
        <authorList>
            <person name="Hasing T."/>
            <person name="Tang H."/>
            <person name="Brym M."/>
            <person name="Khazi F."/>
            <person name="Huang T."/>
            <person name="Chambers A.H."/>
        </authorList>
    </citation>
    <scope>NUCLEOTIDE SEQUENCE [LARGE SCALE GENOMIC DNA]</scope>
    <source>
        <tissue evidence="2">Leaf</tissue>
    </source>
</reference>
<evidence type="ECO:0000313" key="5">
    <source>
        <dbReference type="Proteomes" id="UP000639772"/>
    </source>
</evidence>
<comment type="caution">
    <text evidence="2">The sequence shown here is derived from an EMBL/GenBank/DDBJ whole genome shotgun (WGS) entry which is preliminary data.</text>
</comment>
<dbReference type="AlphaFoldDB" id="A0A835RJ53"/>
<evidence type="ECO:0000313" key="3">
    <source>
        <dbReference type="EMBL" id="KAG0493434.1"/>
    </source>
</evidence>
<dbReference type="Proteomes" id="UP000636800">
    <property type="component" value="Chromosome 2"/>
</dbReference>
<protein>
    <submittedName>
        <fullName evidence="2">Uncharacterized protein</fullName>
    </submittedName>
</protein>
<dbReference type="EMBL" id="JADCNL010000002">
    <property type="protein sequence ID" value="KAG0491443.1"/>
    <property type="molecule type" value="Genomic_DNA"/>
</dbReference>
<accession>A0A835RJ53</accession>
<keyword evidence="4" id="KW-1185">Reference proteome</keyword>
<feature type="region of interest" description="Disordered" evidence="1">
    <location>
        <begin position="79"/>
        <end position="103"/>
    </location>
</feature>
<dbReference type="EMBL" id="JADCNM010000002">
    <property type="protein sequence ID" value="KAG0493434.1"/>
    <property type="molecule type" value="Genomic_DNA"/>
</dbReference>
<sequence length="103" mass="11884">MFYKKTMMISTNKTPISPSVLSKSIILTLRFPPSQFLQNFIHKIPPTTHDYSDECTKLEWAQSIWLAINNMSKIKNLTSEMTKQTTRDPKPKTMTAENSHIIP</sequence>
<proteinExistence type="predicted"/>
<evidence type="ECO:0000313" key="4">
    <source>
        <dbReference type="Proteomes" id="UP000636800"/>
    </source>
</evidence>
<organism evidence="2 4">
    <name type="scientific">Vanilla planifolia</name>
    <name type="common">Vanilla</name>
    <dbReference type="NCBI Taxonomy" id="51239"/>
    <lineage>
        <taxon>Eukaryota</taxon>
        <taxon>Viridiplantae</taxon>
        <taxon>Streptophyta</taxon>
        <taxon>Embryophyta</taxon>
        <taxon>Tracheophyta</taxon>
        <taxon>Spermatophyta</taxon>
        <taxon>Magnoliopsida</taxon>
        <taxon>Liliopsida</taxon>
        <taxon>Asparagales</taxon>
        <taxon>Orchidaceae</taxon>
        <taxon>Vanilloideae</taxon>
        <taxon>Vanilleae</taxon>
        <taxon>Vanilla</taxon>
    </lineage>
</organism>
<dbReference type="Proteomes" id="UP000639772">
    <property type="component" value="Unassembled WGS sequence"/>
</dbReference>
<name>A0A835RJ53_VANPL</name>
<gene>
    <name evidence="3" type="ORF">HPP92_004428</name>
    <name evidence="2" type="ORF">HPP92_004841</name>
</gene>